<keyword evidence="3" id="KW-1003">Cell membrane</keyword>
<feature type="transmembrane region" description="Helical" evidence="8">
    <location>
        <begin position="235"/>
        <end position="254"/>
    </location>
</feature>
<evidence type="ECO:0000313" key="10">
    <source>
        <dbReference type="EMBL" id="MBK4347569.1"/>
    </source>
</evidence>
<feature type="transmembrane region" description="Helical" evidence="8">
    <location>
        <begin position="303"/>
        <end position="332"/>
    </location>
</feature>
<dbReference type="AlphaFoldDB" id="A0A934W3T4"/>
<evidence type="ECO:0000256" key="7">
    <source>
        <dbReference type="SAM" id="MobiDB-lite"/>
    </source>
</evidence>
<dbReference type="Gene3D" id="1.20.1250.20">
    <property type="entry name" value="MFS general substrate transporter like domains"/>
    <property type="match status" value="1"/>
</dbReference>
<dbReference type="GO" id="GO:0022857">
    <property type="term" value="F:transmembrane transporter activity"/>
    <property type="evidence" value="ECO:0007669"/>
    <property type="project" value="InterPro"/>
</dbReference>
<feature type="region of interest" description="Disordered" evidence="7">
    <location>
        <begin position="1"/>
        <end position="58"/>
    </location>
</feature>
<dbReference type="Pfam" id="PF05977">
    <property type="entry name" value="MFS_3"/>
    <property type="match status" value="1"/>
</dbReference>
<reference evidence="10" key="1">
    <citation type="submission" date="2021-01" db="EMBL/GenBank/DDBJ databases">
        <title>Lacisediminihabitans sp. nov. strain G11-30, isolated from Antarctic Soil.</title>
        <authorList>
            <person name="Li J."/>
        </authorList>
    </citation>
    <scope>NUCLEOTIDE SEQUENCE</scope>
    <source>
        <strain evidence="10">G11-30</strain>
    </source>
</reference>
<protein>
    <submittedName>
        <fullName evidence="10">MFS transporter</fullName>
    </submittedName>
</protein>
<feature type="transmembrane region" description="Helical" evidence="8">
    <location>
        <begin position="386"/>
        <end position="407"/>
    </location>
</feature>
<dbReference type="CDD" id="cd06173">
    <property type="entry name" value="MFS_MefA_like"/>
    <property type="match status" value="1"/>
</dbReference>
<accession>A0A934W3T4</accession>
<evidence type="ECO:0000256" key="1">
    <source>
        <dbReference type="ARBA" id="ARBA00004429"/>
    </source>
</evidence>
<evidence type="ECO:0000256" key="2">
    <source>
        <dbReference type="ARBA" id="ARBA00022448"/>
    </source>
</evidence>
<evidence type="ECO:0000313" key="11">
    <source>
        <dbReference type="Proteomes" id="UP000636458"/>
    </source>
</evidence>
<feature type="transmembrane region" description="Helical" evidence="8">
    <location>
        <begin position="80"/>
        <end position="103"/>
    </location>
</feature>
<keyword evidence="4 8" id="KW-0812">Transmembrane</keyword>
<dbReference type="PANTHER" id="PTHR23513:SF9">
    <property type="entry name" value="ENTEROBACTIN EXPORTER ENTS"/>
    <property type="match status" value="1"/>
</dbReference>
<dbReference type="EMBL" id="JAEPES010000002">
    <property type="protein sequence ID" value="MBK4347569.1"/>
    <property type="molecule type" value="Genomic_DNA"/>
</dbReference>
<dbReference type="PANTHER" id="PTHR23513">
    <property type="entry name" value="INTEGRAL MEMBRANE EFFLUX PROTEIN-RELATED"/>
    <property type="match status" value="1"/>
</dbReference>
<feature type="transmembrane region" description="Helical" evidence="8">
    <location>
        <begin position="141"/>
        <end position="165"/>
    </location>
</feature>
<evidence type="ECO:0000259" key="9">
    <source>
        <dbReference type="PROSITE" id="PS50850"/>
    </source>
</evidence>
<evidence type="ECO:0000256" key="6">
    <source>
        <dbReference type="ARBA" id="ARBA00023136"/>
    </source>
</evidence>
<dbReference type="Proteomes" id="UP000636458">
    <property type="component" value="Unassembled WGS sequence"/>
</dbReference>
<feature type="transmembrane region" description="Helical" evidence="8">
    <location>
        <begin position="428"/>
        <end position="451"/>
    </location>
</feature>
<dbReference type="PROSITE" id="PS50850">
    <property type="entry name" value="MFS"/>
    <property type="match status" value="1"/>
</dbReference>
<feature type="transmembrane region" description="Helical" evidence="8">
    <location>
        <begin position="204"/>
        <end position="229"/>
    </location>
</feature>
<evidence type="ECO:0000256" key="8">
    <source>
        <dbReference type="SAM" id="Phobius"/>
    </source>
</evidence>
<dbReference type="InterPro" id="IPR020846">
    <property type="entry name" value="MFS_dom"/>
</dbReference>
<feature type="transmembrane region" description="Helical" evidence="8">
    <location>
        <begin position="171"/>
        <end position="192"/>
    </location>
</feature>
<dbReference type="SUPFAM" id="SSF103473">
    <property type="entry name" value="MFS general substrate transporter"/>
    <property type="match status" value="1"/>
</dbReference>
<name>A0A934W3T4_9MICO</name>
<dbReference type="InterPro" id="IPR036259">
    <property type="entry name" value="MFS_trans_sf"/>
</dbReference>
<organism evidence="10 11">
    <name type="scientific">Lacisediminihabitans changchengi</name>
    <dbReference type="NCBI Taxonomy" id="2787634"/>
    <lineage>
        <taxon>Bacteria</taxon>
        <taxon>Bacillati</taxon>
        <taxon>Actinomycetota</taxon>
        <taxon>Actinomycetes</taxon>
        <taxon>Micrococcales</taxon>
        <taxon>Microbacteriaceae</taxon>
        <taxon>Lacisediminihabitans</taxon>
    </lineage>
</organism>
<keyword evidence="5 8" id="KW-1133">Transmembrane helix</keyword>
<evidence type="ECO:0000256" key="5">
    <source>
        <dbReference type="ARBA" id="ARBA00022989"/>
    </source>
</evidence>
<gene>
    <name evidence="10" type="ORF">IV501_07980</name>
</gene>
<feature type="domain" description="Major facilitator superfamily (MFS) profile" evidence="9">
    <location>
        <begin position="239"/>
        <end position="491"/>
    </location>
</feature>
<sequence length="491" mass="50531">MRTVSSSPPSPASRGSRRAPRSPRLPDGLPDDGSLPGDPERQTVPPIDTSSAAASSAAARRGPRFVDLSPLRESPAFARLWIGGTISGIGGQMTIVAIGLHIYSITNSTLAVSLVGAFALLPMIVFGLYGGMLADAFDRRLVLLIAAIVAWGSTITLAALAWTGVETVWPFYLLATVNAVAATVISTVRAAVLPRLLPARLLPAASALTGIGAGVMVTTGPAIAGLLVAGVGFGWTYTVDIVLFLSAFLGILSLPKLAPVGEVQRPGLESLRYGARFLTTAPNIRMTFIVDIIAMTFGNPRALYPAIGAVVLGGGPITVGILTAAGAVGALLSSLFSGGFGHQRRQGRSIVRAIIVYGGFIAALGVLLAVFTFLPGRNVSASFAHASVPAIVLAGLLLVGAGAADNVSSIFRQTMLQSAVPDNMRGRLQGVFTIVVTGGPRVGDLFVGVVAVAGALWLPPLFGGLVIIVAIATLVRVQRGFLAYDARHPTP</sequence>
<dbReference type="InterPro" id="IPR010290">
    <property type="entry name" value="TM_effector"/>
</dbReference>
<keyword evidence="6 8" id="KW-0472">Membrane</keyword>
<feature type="transmembrane region" description="Helical" evidence="8">
    <location>
        <begin position="353"/>
        <end position="374"/>
    </location>
</feature>
<keyword evidence="2" id="KW-0813">Transport</keyword>
<feature type="compositionally biased region" description="Low complexity" evidence="7">
    <location>
        <begin position="25"/>
        <end position="37"/>
    </location>
</feature>
<keyword evidence="11" id="KW-1185">Reference proteome</keyword>
<dbReference type="GO" id="GO:0005886">
    <property type="term" value="C:plasma membrane"/>
    <property type="evidence" value="ECO:0007669"/>
    <property type="project" value="UniProtKB-SubCell"/>
</dbReference>
<feature type="transmembrane region" description="Helical" evidence="8">
    <location>
        <begin position="109"/>
        <end position="129"/>
    </location>
</feature>
<comment type="caution">
    <text evidence="10">The sequence shown here is derived from an EMBL/GenBank/DDBJ whole genome shotgun (WGS) entry which is preliminary data.</text>
</comment>
<proteinExistence type="predicted"/>
<evidence type="ECO:0000256" key="3">
    <source>
        <dbReference type="ARBA" id="ARBA00022475"/>
    </source>
</evidence>
<evidence type="ECO:0000256" key="4">
    <source>
        <dbReference type="ARBA" id="ARBA00022692"/>
    </source>
</evidence>
<comment type="subcellular location">
    <subcellularLocation>
        <location evidence="1">Cell inner membrane</location>
        <topology evidence="1">Multi-pass membrane protein</topology>
    </subcellularLocation>
</comment>
<feature type="transmembrane region" description="Helical" evidence="8">
    <location>
        <begin position="457"/>
        <end position="477"/>
    </location>
</feature>